<protein>
    <recommendedName>
        <fullName evidence="3">DUF4258 domain-containing protein</fullName>
    </recommendedName>
</protein>
<proteinExistence type="predicted"/>
<dbReference type="AlphaFoldDB" id="A0A2A2F6T9"/>
<dbReference type="Proteomes" id="UP000218896">
    <property type="component" value="Unassembled WGS sequence"/>
</dbReference>
<dbReference type="Pfam" id="PF14076">
    <property type="entry name" value="DUF4258"/>
    <property type="match status" value="1"/>
</dbReference>
<reference evidence="1 2" key="1">
    <citation type="submission" date="2017-08" db="EMBL/GenBank/DDBJ databases">
        <title>Halovibrio sewagensis sp. nov., isolated from wastewater of high salinity.</title>
        <authorList>
            <person name="Dong X."/>
            <person name="Zhang G."/>
        </authorList>
    </citation>
    <scope>NUCLEOTIDE SEQUENCE [LARGE SCALE GENOMIC DNA]</scope>
    <source>
        <strain evidence="1 2">YL5-2</strain>
    </source>
</reference>
<sequence>MSDLLERLQVLVEGGEVRVSEHGYDELADDGVTAREAVTGVFEAIVVEDYPNYPKGPSVLLLQKDRGGAPIHVVWGIPKGYDKPAVLVTAYRPDPARWDEEFMRRK</sequence>
<name>A0A2A2F6T9_9GAMM</name>
<comment type="caution">
    <text evidence="1">The sequence shown here is derived from an EMBL/GenBank/DDBJ whole genome shotgun (WGS) entry which is preliminary data.</text>
</comment>
<dbReference type="InterPro" id="IPR025354">
    <property type="entry name" value="DUF4258"/>
</dbReference>
<accession>A0A2A2F6T9</accession>
<evidence type="ECO:0008006" key="3">
    <source>
        <dbReference type="Google" id="ProtNLM"/>
    </source>
</evidence>
<organism evidence="1 2">
    <name type="scientific">Halovibrio salipaludis</name>
    <dbReference type="NCBI Taxonomy" id="2032626"/>
    <lineage>
        <taxon>Bacteria</taxon>
        <taxon>Pseudomonadati</taxon>
        <taxon>Pseudomonadota</taxon>
        <taxon>Gammaproteobacteria</taxon>
        <taxon>Oceanospirillales</taxon>
        <taxon>Halomonadaceae</taxon>
        <taxon>Halovibrio</taxon>
    </lineage>
</organism>
<keyword evidence="2" id="KW-1185">Reference proteome</keyword>
<gene>
    <name evidence="1" type="ORF">CK501_08330</name>
</gene>
<dbReference type="EMBL" id="NSKD01000003">
    <property type="protein sequence ID" value="PAU80444.1"/>
    <property type="molecule type" value="Genomic_DNA"/>
</dbReference>
<dbReference type="RefSeq" id="WP_095617285.1">
    <property type="nucleotide sequence ID" value="NZ_NSKD01000003.1"/>
</dbReference>
<evidence type="ECO:0000313" key="1">
    <source>
        <dbReference type="EMBL" id="PAU80444.1"/>
    </source>
</evidence>
<evidence type="ECO:0000313" key="2">
    <source>
        <dbReference type="Proteomes" id="UP000218896"/>
    </source>
</evidence>
<dbReference type="OrthoDB" id="9791640at2"/>